<keyword evidence="5" id="KW-1015">Disulfide bond</keyword>
<evidence type="ECO:0000256" key="3">
    <source>
        <dbReference type="ARBA" id="ARBA00023034"/>
    </source>
</evidence>
<dbReference type="PROSITE" id="PS51257">
    <property type="entry name" value="PROKAR_LIPOPROTEIN"/>
    <property type="match status" value="1"/>
</dbReference>
<evidence type="ECO:0000256" key="4">
    <source>
        <dbReference type="ARBA" id="ARBA00023180"/>
    </source>
</evidence>
<feature type="compositionally biased region" description="Gly residues" evidence="6">
    <location>
        <begin position="498"/>
        <end position="509"/>
    </location>
</feature>
<evidence type="ECO:0000256" key="7">
    <source>
        <dbReference type="SAM" id="SignalP"/>
    </source>
</evidence>
<evidence type="ECO:0000259" key="8">
    <source>
        <dbReference type="PROSITE" id="PS50026"/>
    </source>
</evidence>
<comment type="subcellular location">
    <subcellularLocation>
        <location evidence="1">Golgi apparatus membrane</location>
        <topology evidence="1">Single-pass type II membrane protein</topology>
    </subcellularLocation>
</comment>
<comment type="caution">
    <text evidence="9">The sequence shown here is derived from an EMBL/GenBank/DDBJ whole genome shotgun (WGS) entry which is preliminary data.</text>
</comment>
<feature type="disulfide bond" evidence="5">
    <location>
        <begin position="82"/>
        <end position="92"/>
    </location>
</feature>
<accession>A0A2V0PAU5</accession>
<dbReference type="Pfam" id="PF03016">
    <property type="entry name" value="Exostosin_GT47"/>
    <property type="match status" value="1"/>
</dbReference>
<evidence type="ECO:0000256" key="2">
    <source>
        <dbReference type="ARBA" id="ARBA00010271"/>
    </source>
</evidence>
<feature type="compositionally biased region" description="Low complexity" evidence="6">
    <location>
        <begin position="416"/>
        <end position="430"/>
    </location>
</feature>
<dbReference type="Pfam" id="PF23106">
    <property type="entry name" value="EGF_Teneurin"/>
    <property type="match status" value="1"/>
</dbReference>
<keyword evidence="9" id="KW-0808">Transferase</keyword>
<feature type="domain" description="EGF-like" evidence="8">
    <location>
        <begin position="78"/>
        <end position="111"/>
    </location>
</feature>
<evidence type="ECO:0000256" key="5">
    <source>
        <dbReference type="PROSITE-ProRule" id="PRU00076"/>
    </source>
</evidence>
<gene>
    <name evidence="9" type="ORF">Rsub_09282</name>
</gene>
<feature type="compositionally biased region" description="Basic residues" evidence="6">
    <location>
        <begin position="460"/>
        <end position="476"/>
    </location>
</feature>
<comment type="caution">
    <text evidence="5">Lacks conserved residue(s) required for the propagation of feature annotation.</text>
</comment>
<feature type="compositionally biased region" description="Pro residues" evidence="6">
    <location>
        <begin position="403"/>
        <end position="415"/>
    </location>
</feature>
<keyword evidence="10" id="KW-1185">Reference proteome</keyword>
<keyword evidence="3" id="KW-0333">Golgi apparatus</keyword>
<dbReference type="FunCoup" id="A0A2V0PAU5">
    <property type="interactions" value="153"/>
</dbReference>
<dbReference type="InterPro" id="IPR004263">
    <property type="entry name" value="Exostosin"/>
</dbReference>
<evidence type="ECO:0000313" key="9">
    <source>
        <dbReference type="EMBL" id="GBF96649.1"/>
    </source>
</evidence>
<feature type="compositionally biased region" description="Gly residues" evidence="6">
    <location>
        <begin position="346"/>
        <end position="361"/>
    </location>
</feature>
<name>A0A2V0PAU5_9CHLO</name>
<dbReference type="AlphaFoldDB" id="A0A2V0PAU5"/>
<reference evidence="9 10" key="1">
    <citation type="journal article" date="2018" name="Sci. Rep.">
        <title>Raphidocelis subcapitata (=Pseudokirchneriella subcapitata) provides an insight into genome evolution and environmental adaptations in the Sphaeropleales.</title>
        <authorList>
            <person name="Suzuki S."/>
            <person name="Yamaguchi H."/>
            <person name="Nakajima N."/>
            <person name="Kawachi M."/>
        </authorList>
    </citation>
    <scope>NUCLEOTIDE SEQUENCE [LARGE SCALE GENOMIC DNA]</scope>
    <source>
        <strain evidence="9 10">NIES-35</strain>
    </source>
</reference>
<organism evidence="9 10">
    <name type="scientific">Raphidocelis subcapitata</name>
    <dbReference type="NCBI Taxonomy" id="307507"/>
    <lineage>
        <taxon>Eukaryota</taxon>
        <taxon>Viridiplantae</taxon>
        <taxon>Chlorophyta</taxon>
        <taxon>core chlorophytes</taxon>
        <taxon>Chlorophyceae</taxon>
        <taxon>CS clade</taxon>
        <taxon>Sphaeropleales</taxon>
        <taxon>Selenastraceae</taxon>
        <taxon>Raphidocelis</taxon>
    </lineage>
</organism>
<proteinExistence type="inferred from homology"/>
<protein>
    <submittedName>
        <fullName evidence="9">Exostosin-like glycosyltransferase</fullName>
    </submittedName>
</protein>
<feature type="chain" id="PRO_5016113757" evidence="7">
    <location>
        <begin position="21"/>
        <end position="1002"/>
    </location>
</feature>
<dbReference type="InterPro" id="IPR040911">
    <property type="entry name" value="Exostosin_GT47"/>
</dbReference>
<sequence>MRPLWLPLAAILLACGLAHGEGTPAGSAAAAALAQGGGPQHAPRKQLPHSGRCIGATGSWCGSYYSQAAVPHRPPPVHGARCPGDCSGVGVCHGDRGVCDCPAGWGGPACADPLKRPCTRRYRIPRNSSVPNSHIGPDKRDLDWLAPGSTYSRCAGICDDDIAACYCDPKLGNPKHGRIPAPPGSPPGTPPVQEGRQLFEPCSRLADDGKGHSLDWVGWGVAFEKIYGPNGWCVADEPQVPECRCDLDGSGGPGCNLRSEMFCPNQCSGRGRCNLGFCVCDAGWWGLDCAHAATAEAARAPPPALAPWLRDLAVDAWRCGSGGGGCLEEMTAAAERTVRGSANSAGGAGGGGGGTDAGGSAQGAAAAAASDRDGGSGLGPEDDDAFGSAGADYGAGVGAMPLPRAPPPPPPPPPLQLAQASPQAQQLPAAGTGVQADAAPSEDPFGGLVDAWASSAGPGGRRRRRQLRASRLRQLRQQRAPGPDPQTPHADTDADAGADGGAASGKGGGAGLQGRLRPLVYVYDVPSTYAGRMLQYRLYKESCAWRWFDAEYDNATLTSPYPYGAEPLLLELLLGSRHRTLDPEEADFFYVPLMATCWFHPVSGWADYPWWYVDTWSRVSHAAVMTQALLDWVKTAHPYWNRTGGADHVWLFAHDEGACWAPREVYERSIILTHWGRMDPDHESGTSYGQDNYTADVTDDPFLPRGYTHLIKGHPCYTPGKDLVIPLFRGPDRYHASPYMGRPQPARDILLFHRGRMGLNDPPAFSRGVRQRIANLSREHDWARRFSIHVGGYDELPGDYSELLSRSVFCLVAAGDGWSARFDDAMLHGCIPVIVIDKVVGPWGHQLRWSAFSVRVAEADVGRLPEILQAVPPDRVARMQRAAAAVWRRFAWLSHPVLVRGAGELLEANARAAAAAAVNGAINATGSVQPQQQAQQAGWLRPGAWRDDAFHTILQWLHHKLAQREAGSAGARPRHQRPARHHHRAGWGGGDAEGDGGKGSVV</sequence>
<dbReference type="InterPro" id="IPR000742">
    <property type="entry name" value="EGF"/>
</dbReference>
<dbReference type="PANTHER" id="PTHR11062:SF268">
    <property type="entry name" value="FAMILY PROTEIN, PUTATIVE, EXPRESSED-RELATED"/>
    <property type="match status" value="1"/>
</dbReference>
<dbReference type="GO" id="GO:0016757">
    <property type="term" value="F:glycosyltransferase activity"/>
    <property type="evidence" value="ECO:0007669"/>
    <property type="project" value="InterPro"/>
</dbReference>
<dbReference type="FunFam" id="2.10.25.10:FF:000001">
    <property type="entry name" value="Tenascin C"/>
    <property type="match status" value="1"/>
</dbReference>
<comment type="similarity">
    <text evidence="2">Belongs to the glycosyltransferase 47 family.</text>
</comment>
<feature type="region of interest" description="Disordered" evidence="6">
    <location>
        <begin position="964"/>
        <end position="1002"/>
    </location>
</feature>
<keyword evidence="4" id="KW-0325">Glycoprotein</keyword>
<evidence type="ECO:0000256" key="6">
    <source>
        <dbReference type="SAM" id="MobiDB-lite"/>
    </source>
</evidence>
<dbReference type="PROSITE" id="PS50026">
    <property type="entry name" value="EGF_3"/>
    <property type="match status" value="1"/>
</dbReference>
<keyword evidence="5" id="KW-0245">EGF-like domain</keyword>
<feature type="compositionally biased region" description="Basic residues" evidence="6">
    <location>
        <begin position="972"/>
        <end position="985"/>
    </location>
</feature>
<dbReference type="Gene3D" id="2.10.25.10">
    <property type="entry name" value="Laminin"/>
    <property type="match status" value="1"/>
</dbReference>
<evidence type="ECO:0000256" key="1">
    <source>
        <dbReference type="ARBA" id="ARBA00004323"/>
    </source>
</evidence>
<keyword evidence="7" id="KW-0732">Signal</keyword>
<dbReference type="Proteomes" id="UP000247498">
    <property type="component" value="Unassembled WGS sequence"/>
</dbReference>
<dbReference type="PROSITE" id="PS01186">
    <property type="entry name" value="EGF_2"/>
    <property type="match status" value="1"/>
</dbReference>
<feature type="disulfide bond" evidence="5">
    <location>
        <begin position="101"/>
        <end position="110"/>
    </location>
</feature>
<dbReference type="PANTHER" id="PTHR11062">
    <property type="entry name" value="EXOSTOSIN HEPARAN SULFATE GLYCOSYLTRANSFERASE -RELATED"/>
    <property type="match status" value="1"/>
</dbReference>
<feature type="compositionally biased region" description="Gly residues" evidence="6">
    <location>
        <begin position="986"/>
        <end position="1002"/>
    </location>
</feature>
<dbReference type="EMBL" id="BDRX01000084">
    <property type="protein sequence ID" value="GBF96649.1"/>
    <property type="molecule type" value="Genomic_DNA"/>
</dbReference>
<evidence type="ECO:0000313" key="10">
    <source>
        <dbReference type="Proteomes" id="UP000247498"/>
    </source>
</evidence>
<dbReference type="PROSITE" id="PS00022">
    <property type="entry name" value="EGF_1"/>
    <property type="match status" value="1"/>
</dbReference>
<dbReference type="InParanoid" id="A0A2V0PAU5"/>
<dbReference type="OrthoDB" id="523138at2759"/>
<feature type="region of interest" description="Disordered" evidence="6">
    <location>
        <begin position="341"/>
        <end position="509"/>
    </location>
</feature>
<feature type="signal peptide" evidence="7">
    <location>
        <begin position="1"/>
        <end position="20"/>
    </location>
</feature>
<dbReference type="GO" id="GO:0000139">
    <property type="term" value="C:Golgi membrane"/>
    <property type="evidence" value="ECO:0007669"/>
    <property type="project" value="UniProtKB-SubCell"/>
</dbReference>